<comment type="caution">
    <text evidence="2">The sequence shown here is derived from an EMBL/GenBank/DDBJ whole genome shotgun (WGS) entry which is preliminary data.</text>
</comment>
<keyword evidence="1" id="KW-0472">Membrane</keyword>
<dbReference type="EMBL" id="BPVZ01000020">
    <property type="protein sequence ID" value="GKV03602.1"/>
    <property type="molecule type" value="Genomic_DNA"/>
</dbReference>
<feature type="transmembrane region" description="Helical" evidence="1">
    <location>
        <begin position="39"/>
        <end position="62"/>
    </location>
</feature>
<protein>
    <submittedName>
        <fullName evidence="2">Uncharacterized protein</fullName>
    </submittedName>
</protein>
<keyword evidence="3" id="KW-1185">Reference proteome</keyword>
<evidence type="ECO:0000313" key="3">
    <source>
        <dbReference type="Proteomes" id="UP001054252"/>
    </source>
</evidence>
<feature type="transmembrane region" description="Helical" evidence="1">
    <location>
        <begin position="98"/>
        <end position="115"/>
    </location>
</feature>
<dbReference type="Proteomes" id="UP001054252">
    <property type="component" value="Unassembled WGS sequence"/>
</dbReference>
<sequence>MEMFRTNSSVMEMLASLLVFSLWISRVYSLLLIIRLLVGAVMEMLTCSLMLSLWSLLVFSPWLWRRFLEMMPWVMRWAILTLIIRLLVGAVMEMMLTSLLILSLWSLLVFSPWWWRKFLVEISFRCRTGTWRLANARMPH</sequence>
<evidence type="ECO:0000313" key="2">
    <source>
        <dbReference type="EMBL" id="GKV03602.1"/>
    </source>
</evidence>
<proteinExistence type="predicted"/>
<reference evidence="2 3" key="1">
    <citation type="journal article" date="2021" name="Commun. Biol.">
        <title>The genome of Shorea leprosula (Dipterocarpaceae) highlights the ecological relevance of drought in aseasonal tropical rainforests.</title>
        <authorList>
            <person name="Ng K.K.S."/>
            <person name="Kobayashi M.J."/>
            <person name="Fawcett J.A."/>
            <person name="Hatakeyama M."/>
            <person name="Paape T."/>
            <person name="Ng C.H."/>
            <person name="Ang C.C."/>
            <person name="Tnah L.H."/>
            <person name="Lee C.T."/>
            <person name="Nishiyama T."/>
            <person name="Sese J."/>
            <person name="O'Brien M.J."/>
            <person name="Copetti D."/>
            <person name="Mohd Noor M.I."/>
            <person name="Ong R.C."/>
            <person name="Putra M."/>
            <person name="Sireger I.Z."/>
            <person name="Indrioko S."/>
            <person name="Kosugi Y."/>
            <person name="Izuno A."/>
            <person name="Isagi Y."/>
            <person name="Lee S.L."/>
            <person name="Shimizu K.K."/>
        </authorList>
    </citation>
    <scope>NUCLEOTIDE SEQUENCE [LARGE SCALE GENOMIC DNA]</scope>
    <source>
        <strain evidence="2">214</strain>
    </source>
</reference>
<keyword evidence="1" id="KW-1133">Transmembrane helix</keyword>
<evidence type="ECO:0000256" key="1">
    <source>
        <dbReference type="SAM" id="Phobius"/>
    </source>
</evidence>
<organism evidence="2 3">
    <name type="scientific">Rubroshorea leprosula</name>
    <dbReference type="NCBI Taxonomy" id="152421"/>
    <lineage>
        <taxon>Eukaryota</taxon>
        <taxon>Viridiplantae</taxon>
        <taxon>Streptophyta</taxon>
        <taxon>Embryophyta</taxon>
        <taxon>Tracheophyta</taxon>
        <taxon>Spermatophyta</taxon>
        <taxon>Magnoliopsida</taxon>
        <taxon>eudicotyledons</taxon>
        <taxon>Gunneridae</taxon>
        <taxon>Pentapetalae</taxon>
        <taxon>rosids</taxon>
        <taxon>malvids</taxon>
        <taxon>Malvales</taxon>
        <taxon>Dipterocarpaceae</taxon>
        <taxon>Rubroshorea</taxon>
    </lineage>
</organism>
<dbReference type="AlphaFoldDB" id="A0AAV5INW1"/>
<name>A0AAV5INW1_9ROSI</name>
<gene>
    <name evidence="2" type="ORF">SLEP1_g15877</name>
</gene>
<keyword evidence="1" id="KW-0812">Transmembrane</keyword>
<accession>A0AAV5INW1</accession>
<feature type="transmembrane region" description="Helical" evidence="1">
    <location>
        <begin position="74"/>
        <end position="92"/>
    </location>
</feature>